<dbReference type="Proteomes" id="UP000286045">
    <property type="component" value="Unassembled WGS sequence"/>
</dbReference>
<keyword evidence="2" id="KW-1185">Reference proteome</keyword>
<gene>
    <name evidence="1" type="ORF">EKO27_g9027</name>
</gene>
<sequence>MELALLPNEIFCYLRNFLICYLLAKLFHIPCSWTVVSDSDQPHYNVCTSCDEEGCYREEDLERLPVAKFPNLDQNGKARIVAWDLGEEISTHHETIIDKSSPRNVVRDRWIKRGGKYSGILRIRSTFRTPDGGTISFWGTAFAINYFHAVTSAHLLWHPKLGPAIKAALYLDEREYRKDRRDRARACIAVVCHATAIKSLMLQEQRAETDFCIVSLAERFELGIRPLTLRNRPSPSCRENGMIIGFPHDMPFESPSHQLIDSQGIVSYHENNGVLSIEHMINTTKGNSGSPVMVGKLVVGVHHGSKKNPKRNAAAAINRNGNDVEKFSEVLKYMTNQSCQNQKLPEGIGEVGKLTGLTYPDQEIWCFA</sequence>
<name>A0A439CV84_9PEZI</name>
<dbReference type="InterPro" id="IPR009003">
    <property type="entry name" value="Peptidase_S1_PA"/>
</dbReference>
<dbReference type="Pfam" id="PF13365">
    <property type="entry name" value="Trypsin_2"/>
    <property type="match status" value="1"/>
</dbReference>
<dbReference type="SUPFAM" id="SSF50494">
    <property type="entry name" value="Trypsin-like serine proteases"/>
    <property type="match status" value="1"/>
</dbReference>
<evidence type="ECO:0000313" key="2">
    <source>
        <dbReference type="Proteomes" id="UP000286045"/>
    </source>
</evidence>
<dbReference type="Gene3D" id="2.40.10.10">
    <property type="entry name" value="Trypsin-like serine proteases"/>
    <property type="match status" value="2"/>
</dbReference>
<organism evidence="1 2">
    <name type="scientific">Xylaria grammica</name>
    <dbReference type="NCBI Taxonomy" id="363999"/>
    <lineage>
        <taxon>Eukaryota</taxon>
        <taxon>Fungi</taxon>
        <taxon>Dikarya</taxon>
        <taxon>Ascomycota</taxon>
        <taxon>Pezizomycotina</taxon>
        <taxon>Sordariomycetes</taxon>
        <taxon>Xylariomycetidae</taxon>
        <taxon>Xylariales</taxon>
        <taxon>Xylariaceae</taxon>
        <taxon>Xylaria</taxon>
    </lineage>
</organism>
<proteinExistence type="predicted"/>
<reference evidence="1 2" key="1">
    <citation type="submission" date="2018-12" db="EMBL/GenBank/DDBJ databases">
        <title>Draft genome sequence of Xylaria grammica IHI A82.</title>
        <authorList>
            <person name="Buettner E."/>
            <person name="Kellner H."/>
        </authorList>
    </citation>
    <scope>NUCLEOTIDE SEQUENCE [LARGE SCALE GENOMIC DNA]</scope>
    <source>
        <strain evidence="1 2">IHI A82</strain>
    </source>
</reference>
<comment type="caution">
    <text evidence="1">The sequence shown here is derived from an EMBL/GenBank/DDBJ whole genome shotgun (WGS) entry which is preliminary data.</text>
</comment>
<dbReference type="InterPro" id="IPR043504">
    <property type="entry name" value="Peptidase_S1_PA_chymotrypsin"/>
</dbReference>
<dbReference type="EMBL" id="RYZI01000370">
    <property type="protein sequence ID" value="RWA06078.1"/>
    <property type="molecule type" value="Genomic_DNA"/>
</dbReference>
<dbReference type="STRING" id="363999.A0A439CV84"/>
<protein>
    <submittedName>
        <fullName evidence="1">Uncharacterized protein</fullName>
    </submittedName>
</protein>
<dbReference type="AlphaFoldDB" id="A0A439CV84"/>
<accession>A0A439CV84</accession>
<evidence type="ECO:0000313" key="1">
    <source>
        <dbReference type="EMBL" id="RWA06078.1"/>
    </source>
</evidence>